<accession>A0A9X1FCU9</accession>
<protein>
    <submittedName>
        <fullName evidence="1">Uncharacterized protein</fullName>
    </submittedName>
</protein>
<dbReference type="RefSeq" id="WP_218548019.1">
    <property type="nucleotide sequence ID" value="NZ_JAGSPD010000039.1"/>
</dbReference>
<reference evidence="1" key="1">
    <citation type="submission" date="2021-04" db="EMBL/GenBank/DDBJ databases">
        <authorList>
            <person name="Pira H."/>
            <person name="Risdian C."/>
            <person name="Wink J."/>
        </authorList>
    </citation>
    <scope>NUCLEOTIDE SEQUENCE</scope>
    <source>
        <strain evidence="1">WHY3</strain>
    </source>
</reference>
<proteinExistence type="predicted"/>
<dbReference type="EMBL" id="JAGSPD010000039">
    <property type="protein sequence ID" value="MBV7270748.1"/>
    <property type="molecule type" value="Genomic_DNA"/>
</dbReference>
<sequence length="79" mass="9399">MKKRNVRYRTDYLLPKNNFWVGMGSILNLAGSYFEYNYSRSDREADLKALISDWDNTGNDIRKAKENFENKNQKKLCLK</sequence>
<keyword evidence="2" id="KW-1185">Reference proteome</keyword>
<evidence type="ECO:0000313" key="1">
    <source>
        <dbReference type="EMBL" id="MBV7270748.1"/>
    </source>
</evidence>
<comment type="caution">
    <text evidence="1">The sequence shown here is derived from an EMBL/GenBank/DDBJ whole genome shotgun (WGS) entry which is preliminary data.</text>
</comment>
<evidence type="ECO:0000313" key="2">
    <source>
        <dbReference type="Proteomes" id="UP001138894"/>
    </source>
</evidence>
<name>A0A9X1FCU9_9FLAO</name>
<dbReference type="AlphaFoldDB" id="A0A9X1FCU9"/>
<gene>
    <name evidence="1" type="ORF">KCG49_16310</name>
</gene>
<dbReference type="Proteomes" id="UP001138894">
    <property type="component" value="Unassembled WGS sequence"/>
</dbReference>
<organism evidence="1 2">
    <name type="scientific">Winogradskyella luteola</name>
    <dbReference type="NCBI Taxonomy" id="2828330"/>
    <lineage>
        <taxon>Bacteria</taxon>
        <taxon>Pseudomonadati</taxon>
        <taxon>Bacteroidota</taxon>
        <taxon>Flavobacteriia</taxon>
        <taxon>Flavobacteriales</taxon>
        <taxon>Flavobacteriaceae</taxon>
        <taxon>Winogradskyella</taxon>
    </lineage>
</organism>